<dbReference type="EMBL" id="CAUOFW020001225">
    <property type="protein sequence ID" value="CAK9142363.1"/>
    <property type="molecule type" value="Genomic_DNA"/>
</dbReference>
<name>A0ABC8RI57_9AQUA</name>
<dbReference type="AlphaFoldDB" id="A0ABC8RI57"/>
<organism evidence="2 5">
    <name type="scientific">Ilex paraguariensis</name>
    <name type="common">yerba mate</name>
    <dbReference type="NCBI Taxonomy" id="185542"/>
    <lineage>
        <taxon>Eukaryota</taxon>
        <taxon>Viridiplantae</taxon>
        <taxon>Streptophyta</taxon>
        <taxon>Embryophyta</taxon>
        <taxon>Tracheophyta</taxon>
        <taxon>Spermatophyta</taxon>
        <taxon>Magnoliopsida</taxon>
        <taxon>eudicotyledons</taxon>
        <taxon>Gunneridae</taxon>
        <taxon>Pentapetalae</taxon>
        <taxon>asterids</taxon>
        <taxon>campanulids</taxon>
        <taxon>Aquifoliales</taxon>
        <taxon>Aquifoliaceae</taxon>
        <taxon>Ilex</taxon>
    </lineage>
</organism>
<dbReference type="EMBL" id="CAUOFW020002952">
    <property type="protein sequence ID" value="CAK9157152.1"/>
    <property type="molecule type" value="Genomic_DNA"/>
</dbReference>
<feature type="compositionally biased region" description="Basic and acidic residues" evidence="1">
    <location>
        <begin position="10"/>
        <end position="21"/>
    </location>
</feature>
<evidence type="ECO:0000313" key="5">
    <source>
        <dbReference type="Proteomes" id="UP001642360"/>
    </source>
</evidence>
<reference evidence="2 5" key="1">
    <citation type="submission" date="2024-02" db="EMBL/GenBank/DDBJ databases">
        <authorList>
            <person name="Vignale AGUSTIN F."/>
            <person name="Sosa J E."/>
            <person name="Modenutti C."/>
        </authorList>
    </citation>
    <scope>NUCLEOTIDE SEQUENCE [LARGE SCALE GENOMIC DNA]</scope>
</reference>
<dbReference type="Proteomes" id="UP001642360">
    <property type="component" value="Unassembled WGS sequence"/>
</dbReference>
<dbReference type="EMBL" id="CAUOFW020002835">
    <property type="protein sequence ID" value="CAK9156257.1"/>
    <property type="molecule type" value="Genomic_DNA"/>
</dbReference>
<evidence type="ECO:0000313" key="2">
    <source>
        <dbReference type="EMBL" id="CAK9142363.1"/>
    </source>
</evidence>
<protein>
    <submittedName>
        <fullName evidence="2">Uncharacterized protein</fullName>
    </submittedName>
</protein>
<gene>
    <name evidence="2" type="ORF">ILEXP_LOCUS10053</name>
    <name evidence="3" type="ORF">ILEXP_LOCUS24762</name>
    <name evidence="4" type="ORF">ILEXP_LOCUS25705</name>
</gene>
<evidence type="ECO:0000313" key="3">
    <source>
        <dbReference type="EMBL" id="CAK9156257.1"/>
    </source>
</evidence>
<evidence type="ECO:0000256" key="1">
    <source>
        <dbReference type="SAM" id="MobiDB-lite"/>
    </source>
</evidence>
<feature type="region of interest" description="Disordered" evidence="1">
    <location>
        <begin position="1"/>
        <end position="21"/>
    </location>
</feature>
<proteinExistence type="predicted"/>
<comment type="caution">
    <text evidence="2">The sequence shown here is derived from an EMBL/GenBank/DDBJ whole genome shotgun (WGS) entry which is preliminary data.</text>
</comment>
<keyword evidence="5" id="KW-1185">Reference proteome</keyword>
<sequence>MTDNEEGEEERTNQGFREEMVKGEGGKAKELVVNIVVLGEGELKDAIDDARGSEGQEKEEKESSEVGRVGIGCAFCFGEYSVEVWGL</sequence>
<evidence type="ECO:0000313" key="4">
    <source>
        <dbReference type="EMBL" id="CAK9157152.1"/>
    </source>
</evidence>
<accession>A0ABC8RI57</accession>